<protein>
    <submittedName>
        <fullName evidence="2">Uncharacterized protein</fullName>
    </submittedName>
</protein>
<evidence type="ECO:0000256" key="1">
    <source>
        <dbReference type="SAM" id="MobiDB-lite"/>
    </source>
</evidence>
<dbReference type="EMBL" id="VSRR010012611">
    <property type="protein sequence ID" value="MPC54756.1"/>
    <property type="molecule type" value="Genomic_DNA"/>
</dbReference>
<evidence type="ECO:0000313" key="3">
    <source>
        <dbReference type="Proteomes" id="UP000324222"/>
    </source>
</evidence>
<feature type="region of interest" description="Disordered" evidence="1">
    <location>
        <begin position="22"/>
        <end position="44"/>
    </location>
</feature>
<comment type="caution">
    <text evidence="2">The sequence shown here is derived from an EMBL/GenBank/DDBJ whole genome shotgun (WGS) entry which is preliminary data.</text>
</comment>
<keyword evidence="3" id="KW-1185">Reference proteome</keyword>
<reference evidence="2 3" key="1">
    <citation type="submission" date="2019-05" db="EMBL/GenBank/DDBJ databases">
        <title>Another draft genome of Portunus trituberculatus and its Hox gene families provides insights of decapod evolution.</title>
        <authorList>
            <person name="Jeong J.-H."/>
            <person name="Song I."/>
            <person name="Kim S."/>
            <person name="Choi T."/>
            <person name="Kim D."/>
            <person name="Ryu S."/>
            <person name="Kim W."/>
        </authorList>
    </citation>
    <scope>NUCLEOTIDE SEQUENCE [LARGE SCALE GENOMIC DNA]</scope>
    <source>
        <tissue evidence="2">Muscle</tissue>
    </source>
</reference>
<sequence length="66" mass="7657">MSTYIATRQARHDLLTHNTWHREEVPRQTAAPRRPPRQGLTTPGWAPHGLAWRYHCTAPCDPPHPR</sequence>
<evidence type="ECO:0000313" key="2">
    <source>
        <dbReference type="EMBL" id="MPC54756.1"/>
    </source>
</evidence>
<organism evidence="2 3">
    <name type="scientific">Portunus trituberculatus</name>
    <name type="common">Swimming crab</name>
    <name type="synonym">Neptunus trituberculatus</name>
    <dbReference type="NCBI Taxonomy" id="210409"/>
    <lineage>
        <taxon>Eukaryota</taxon>
        <taxon>Metazoa</taxon>
        <taxon>Ecdysozoa</taxon>
        <taxon>Arthropoda</taxon>
        <taxon>Crustacea</taxon>
        <taxon>Multicrustacea</taxon>
        <taxon>Malacostraca</taxon>
        <taxon>Eumalacostraca</taxon>
        <taxon>Eucarida</taxon>
        <taxon>Decapoda</taxon>
        <taxon>Pleocyemata</taxon>
        <taxon>Brachyura</taxon>
        <taxon>Eubrachyura</taxon>
        <taxon>Portunoidea</taxon>
        <taxon>Portunidae</taxon>
        <taxon>Portuninae</taxon>
        <taxon>Portunus</taxon>
    </lineage>
</organism>
<accession>A0A5B7GB70</accession>
<name>A0A5B7GB70_PORTR</name>
<dbReference type="Proteomes" id="UP000324222">
    <property type="component" value="Unassembled WGS sequence"/>
</dbReference>
<dbReference type="AlphaFoldDB" id="A0A5B7GB70"/>
<proteinExistence type="predicted"/>
<gene>
    <name evidence="2" type="ORF">E2C01_048681</name>
</gene>